<dbReference type="InterPro" id="IPR038358">
    <property type="entry name" value="VPS28_N_sf"/>
</dbReference>
<evidence type="ECO:0000256" key="3">
    <source>
        <dbReference type="ARBA" id="ARBA00022753"/>
    </source>
</evidence>
<dbReference type="Gene3D" id="1.20.1440.200">
    <property type="match status" value="1"/>
</dbReference>
<dbReference type="PANTHER" id="PTHR12937">
    <property type="entry name" value="VACUOLAR PROTEIN SORTING 28, ISOFORM 2 VPS28"/>
    <property type="match status" value="1"/>
</dbReference>
<dbReference type="GO" id="GO:0031902">
    <property type="term" value="C:late endosome membrane"/>
    <property type="evidence" value="ECO:0007669"/>
    <property type="project" value="UniProtKB-SubCell"/>
</dbReference>
<gene>
    <name evidence="9" type="ORF">KASA_0L02684G</name>
</gene>
<dbReference type="InterPro" id="IPR017898">
    <property type="entry name" value="VPS28_N"/>
</dbReference>
<keyword evidence="3 5" id="KW-0967">Endosome</keyword>
<dbReference type="InterPro" id="IPR037202">
    <property type="entry name" value="ESCRT_assembly_dom"/>
</dbReference>
<keyword evidence="2 5" id="KW-0813">Transport</keyword>
<dbReference type="STRING" id="1789683.A0A1X7R6J2"/>
<organism evidence="9 10">
    <name type="scientific">Maudiozyma saulgeensis</name>
    <dbReference type="NCBI Taxonomy" id="1789683"/>
    <lineage>
        <taxon>Eukaryota</taxon>
        <taxon>Fungi</taxon>
        <taxon>Dikarya</taxon>
        <taxon>Ascomycota</taxon>
        <taxon>Saccharomycotina</taxon>
        <taxon>Saccharomycetes</taxon>
        <taxon>Saccharomycetales</taxon>
        <taxon>Saccharomycetaceae</taxon>
        <taxon>Maudiozyma</taxon>
    </lineage>
</organism>
<evidence type="ECO:0000256" key="1">
    <source>
        <dbReference type="ARBA" id="ARBA00004633"/>
    </source>
</evidence>
<dbReference type="PANTHER" id="PTHR12937:SF0">
    <property type="entry name" value="VACUOLAR PROTEIN SORTING-ASSOCIATED PROTEIN 28 HOMOLOG"/>
    <property type="match status" value="1"/>
</dbReference>
<dbReference type="PROSITE" id="PS51313">
    <property type="entry name" value="VPS28_N"/>
    <property type="match status" value="1"/>
</dbReference>
<dbReference type="SUPFAM" id="SSF140427">
    <property type="entry name" value="VPS28 C-terminal domain-like"/>
    <property type="match status" value="1"/>
</dbReference>
<dbReference type="Pfam" id="PF03997">
    <property type="entry name" value="VPS28"/>
    <property type="match status" value="1"/>
</dbReference>
<dbReference type="PIRSF" id="PIRSF017535">
    <property type="entry name" value="VPS28"/>
    <property type="match status" value="1"/>
</dbReference>
<protein>
    <recommendedName>
        <fullName evidence="5">Vacuolar protein sorting-associated protein 28</fullName>
    </recommendedName>
    <alternativeName>
        <fullName evidence="5">ESCRT-I complex subunit VPS28</fullName>
    </alternativeName>
</protein>
<feature type="domain" description="VPS28 N-terminal" evidence="8">
    <location>
        <begin position="1"/>
        <end position="123"/>
    </location>
</feature>
<dbReference type="FunFam" id="1.20.120.1130:FF:000001">
    <property type="entry name" value="Vacuolar protein sorting-associated protein 28 homolog"/>
    <property type="match status" value="1"/>
</dbReference>
<accession>A0A1X7R6J2</accession>
<comment type="subcellular location">
    <subcellularLocation>
        <location evidence="1">Late endosome membrane</location>
        <topology evidence="1">Peripheral membrane protein</topology>
    </subcellularLocation>
</comment>
<feature type="domain" description="VPS28 C-terminal" evidence="7">
    <location>
        <begin position="147"/>
        <end position="241"/>
    </location>
</feature>
<evidence type="ECO:0000256" key="5">
    <source>
        <dbReference type="PIRNR" id="PIRNR017535"/>
    </source>
</evidence>
<dbReference type="PROSITE" id="PS51310">
    <property type="entry name" value="VPS28_C"/>
    <property type="match status" value="1"/>
</dbReference>
<proteinExistence type="inferred from homology"/>
<evidence type="ECO:0000313" key="10">
    <source>
        <dbReference type="Proteomes" id="UP000196158"/>
    </source>
</evidence>
<evidence type="ECO:0000259" key="8">
    <source>
        <dbReference type="PROSITE" id="PS51313"/>
    </source>
</evidence>
<comment type="similarity">
    <text evidence="5 6">Belongs to the VPS28 family.</text>
</comment>
<dbReference type="EMBL" id="FXLY01000007">
    <property type="protein sequence ID" value="SMN21221.1"/>
    <property type="molecule type" value="Genomic_DNA"/>
</dbReference>
<dbReference type="GO" id="GO:0000813">
    <property type="term" value="C:ESCRT I complex"/>
    <property type="evidence" value="ECO:0007669"/>
    <property type="project" value="UniProtKB-UniRule"/>
</dbReference>
<dbReference type="OrthoDB" id="2671at2759"/>
<name>A0A1X7R6J2_9SACH</name>
<evidence type="ECO:0000256" key="2">
    <source>
        <dbReference type="ARBA" id="ARBA00022448"/>
    </source>
</evidence>
<dbReference type="AlphaFoldDB" id="A0A1X7R6J2"/>
<evidence type="ECO:0000256" key="4">
    <source>
        <dbReference type="ARBA" id="ARBA00022927"/>
    </source>
</evidence>
<sequence length="241" mass="27421">MSQNEETESRYTEIKSKDILASIAELNSGLTFQEKETKQILGEIYSIVIALDYVEKAYLRDLVSSAQYTNSVNKLLAQYKTYLGNEEVRKAFVDLDHFKRKYDIVASNAITRLERGIPITVEHAIVDAQATGGTIASDNSAQRKGNYNGKDVAEATGNFITVMDALKLNYKAKDQLHPLLAELLLSINKVTQSDFEHRKKLVNWIVKINKMRVEDTLNDNEIRELLFDLDLAYKSFYSLLE</sequence>
<comment type="function">
    <text evidence="5">Component of the ESCRT-I complex (endosomal sorting complex required for transport I), a regulator of vesicular trafficking process.</text>
</comment>
<dbReference type="InterPro" id="IPR017899">
    <property type="entry name" value="VPS28_C"/>
</dbReference>
<keyword evidence="4 5" id="KW-0653">Protein transport</keyword>
<dbReference type="GO" id="GO:0044877">
    <property type="term" value="F:protein-containing complex binding"/>
    <property type="evidence" value="ECO:0007669"/>
    <property type="project" value="TreeGrafter"/>
</dbReference>
<dbReference type="InterPro" id="IPR037206">
    <property type="entry name" value="VPS28_C_sf"/>
</dbReference>
<dbReference type="SUPFAM" id="SSF140111">
    <property type="entry name" value="Endosomal sorting complex assembly domain"/>
    <property type="match status" value="1"/>
</dbReference>
<evidence type="ECO:0000256" key="6">
    <source>
        <dbReference type="PROSITE-ProRule" id="PRU00642"/>
    </source>
</evidence>
<dbReference type="Proteomes" id="UP000196158">
    <property type="component" value="Unassembled WGS sequence"/>
</dbReference>
<keyword evidence="10" id="KW-1185">Reference proteome</keyword>
<dbReference type="GO" id="GO:0043328">
    <property type="term" value="P:protein transport to vacuole involved in ubiquitin-dependent protein catabolic process via the multivesicular body sorting pathway"/>
    <property type="evidence" value="ECO:0007669"/>
    <property type="project" value="TreeGrafter"/>
</dbReference>
<reference evidence="9 10" key="1">
    <citation type="submission" date="2017-04" db="EMBL/GenBank/DDBJ databases">
        <authorList>
            <person name="Afonso C.L."/>
            <person name="Miller P.J."/>
            <person name="Scott M.A."/>
            <person name="Spackman E."/>
            <person name="Goraichik I."/>
            <person name="Dimitrov K.M."/>
            <person name="Suarez D.L."/>
            <person name="Swayne D.E."/>
        </authorList>
    </citation>
    <scope>NUCLEOTIDE SEQUENCE [LARGE SCALE GENOMIC DNA]</scope>
</reference>
<evidence type="ECO:0000313" key="9">
    <source>
        <dbReference type="EMBL" id="SMN21221.1"/>
    </source>
</evidence>
<dbReference type="InterPro" id="IPR007143">
    <property type="entry name" value="Vps28"/>
</dbReference>
<evidence type="ECO:0000259" key="7">
    <source>
        <dbReference type="PROSITE" id="PS51310"/>
    </source>
</evidence>
<dbReference type="Gene3D" id="1.20.120.1130">
    <property type="match status" value="1"/>
</dbReference>